<dbReference type="EMBL" id="ML987199">
    <property type="protein sequence ID" value="KAF2246238.1"/>
    <property type="molecule type" value="Genomic_DNA"/>
</dbReference>
<feature type="compositionally biased region" description="Basic and acidic residues" evidence="1">
    <location>
        <begin position="73"/>
        <end position="98"/>
    </location>
</feature>
<evidence type="ECO:0000313" key="2">
    <source>
        <dbReference type="EMBL" id="KAF2246238.1"/>
    </source>
</evidence>
<dbReference type="AlphaFoldDB" id="A0A6A6I832"/>
<name>A0A6A6I832_9PLEO</name>
<feature type="region of interest" description="Disordered" evidence="1">
    <location>
        <begin position="1"/>
        <end position="110"/>
    </location>
</feature>
<dbReference type="GeneID" id="54589478"/>
<reference evidence="2" key="1">
    <citation type="journal article" date="2020" name="Stud. Mycol.">
        <title>101 Dothideomycetes genomes: a test case for predicting lifestyles and emergence of pathogens.</title>
        <authorList>
            <person name="Haridas S."/>
            <person name="Albert R."/>
            <person name="Binder M."/>
            <person name="Bloem J."/>
            <person name="Labutti K."/>
            <person name="Salamov A."/>
            <person name="Andreopoulos B."/>
            <person name="Baker S."/>
            <person name="Barry K."/>
            <person name="Bills G."/>
            <person name="Bluhm B."/>
            <person name="Cannon C."/>
            <person name="Castanera R."/>
            <person name="Culley D."/>
            <person name="Daum C."/>
            <person name="Ezra D."/>
            <person name="Gonzalez J."/>
            <person name="Henrissat B."/>
            <person name="Kuo A."/>
            <person name="Liang C."/>
            <person name="Lipzen A."/>
            <person name="Lutzoni F."/>
            <person name="Magnuson J."/>
            <person name="Mondo S."/>
            <person name="Nolan M."/>
            <person name="Ohm R."/>
            <person name="Pangilinan J."/>
            <person name="Park H.-J."/>
            <person name="Ramirez L."/>
            <person name="Alfaro M."/>
            <person name="Sun H."/>
            <person name="Tritt A."/>
            <person name="Yoshinaga Y."/>
            <person name="Zwiers L.-H."/>
            <person name="Turgeon B."/>
            <person name="Goodwin S."/>
            <person name="Spatafora J."/>
            <person name="Crous P."/>
            <person name="Grigoriev I."/>
        </authorList>
    </citation>
    <scope>NUCLEOTIDE SEQUENCE</scope>
    <source>
        <strain evidence="2">CBS 122368</strain>
    </source>
</reference>
<protein>
    <submittedName>
        <fullName evidence="2">Uncharacterized protein</fullName>
    </submittedName>
</protein>
<feature type="compositionally biased region" description="Basic and acidic residues" evidence="1">
    <location>
        <begin position="44"/>
        <end position="57"/>
    </location>
</feature>
<gene>
    <name evidence="2" type="ORF">BU26DRAFT_64979</name>
</gene>
<sequence length="160" mass="18057">MMKRRTPFPVPTIRRPPADPSPSASPGPMCHRSAQKRYATQRTAIDHESRGAKKTKLEGTVQRKKRGRSGSLGRKDGRTQNQERTHLKKESEEDSSRDKSKKGPASLPVCHPYPYFSRQAFESFDAPNTISPEGIKHHCRDLQSIVSAVPCQRARKCHRS</sequence>
<keyword evidence="3" id="KW-1185">Reference proteome</keyword>
<organism evidence="2 3">
    <name type="scientific">Trematosphaeria pertusa</name>
    <dbReference type="NCBI Taxonomy" id="390896"/>
    <lineage>
        <taxon>Eukaryota</taxon>
        <taxon>Fungi</taxon>
        <taxon>Dikarya</taxon>
        <taxon>Ascomycota</taxon>
        <taxon>Pezizomycotina</taxon>
        <taxon>Dothideomycetes</taxon>
        <taxon>Pleosporomycetidae</taxon>
        <taxon>Pleosporales</taxon>
        <taxon>Massarineae</taxon>
        <taxon>Trematosphaeriaceae</taxon>
        <taxon>Trematosphaeria</taxon>
    </lineage>
</organism>
<evidence type="ECO:0000313" key="3">
    <source>
        <dbReference type="Proteomes" id="UP000800094"/>
    </source>
</evidence>
<evidence type="ECO:0000256" key="1">
    <source>
        <dbReference type="SAM" id="MobiDB-lite"/>
    </source>
</evidence>
<dbReference type="Proteomes" id="UP000800094">
    <property type="component" value="Unassembled WGS sequence"/>
</dbReference>
<dbReference type="RefSeq" id="XP_033681242.1">
    <property type="nucleotide sequence ID" value="XM_033836148.1"/>
</dbReference>
<proteinExistence type="predicted"/>
<accession>A0A6A6I832</accession>